<comment type="caution">
    <text evidence="12">The sequence shown here is derived from an EMBL/GenBank/DDBJ whole genome shotgun (WGS) entry which is preliminary data.</text>
</comment>
<dbReference type="InterPro" id="IPR015321">
    <property type="entry name" value="TypeI_recpt_CBD"/>
</dbReference>
<evidence type="ECO:0000313" key="13">
    <source>
        <dbReference type="Proteomes" id="UP001152622"/>
    </source>
</evidence>
<keyword evidence="5 9" id="KW-0472">Membrane</keyword>
<evidence type="ECO:0000256" key="8">
    <source>
        <dbReference type="ARBA" id="ARBA00023180"/>
    </source>
</evidence>
<protein>
    <recommendedName>
        <fullName evidence="11">Fibronectin type-III domain-containing protein</fullName>
    </recommendedName>
</protein>
<dbReference type="GO" id="GO:0004896">
    <property type="term" value="F:cytokine receptor activity"/>
    <property type="evidence" value="ECO:0007669"/>
    <property type="project" value="TreeGrafter"/>
</dbReference>
<sequence>MDFLLKGFFLVTCCWTAFALVPIEMGALPPPSNVSLDNSNYFCVKLSWRPPENLNSSLCSVKYYINVTTAQGSTGSTVMSPPYTTECQDVEDGVSFSVHTQPVRCGNRTVSKVVVRSVARRTEKLVKDFECVYYKSGAMNCTWQPAKETKDLRLYYWYPIMPKPLEHCNLYQNSGADKPGCHLKGSFLNFNNLEHKLFFLFNGTRGSSSLQNTFQMVPRDHIMPSPPKLRISEEGSMLQLDCDTPVGFNPILDCWKYNYRYKNYKSQDWQERHNTTWGKPLQIPYDRSLQYQVQVKVEVRDICGKGSSDWSEMESYGEQQAPDSSFHMALIAIPVMATVCVILFLLFFKKLQLLILPQIPDPMKLFKDLINSKEEGKATGSNLMENAADPLGKSSEKQKLYVPETPELCVNVRVEEPEREPIIDP</sequence>
<evidence type="ECO:0000259" key="11">
    <source>
        <dbReference type="PROSITE" id="PS50853"/>
    </source>
</evidence>
<evidence type="ECO:0000256" key="3">
    <source>
        <dbReference type="ARBA" id="ARBA00022729"/>
    </source>
</evidence>
<dbReference type="GO" id="GO:0009897">
    <property type="term" value="C:external side of plasma membrane"/>
    <property type="evidence" value="ECO:0007669"/>
    <property type="project" value="TreeGrafter"/>
</dbReference>
<keyword evidence="13" id="KW-1185">Reference proteome</keyword>
<name>A0A9Q1EFB9_SYNKA</name>
<dbReference type="InterPro" id="IPR036116">
    <property type="entry name" value="FN3_sf"/>
</dbReference>
<proteinExistence type="predicted"/>
<keyword evidence="2 9" id="KW-0812">Transmembrane</keyword>
<dbReference type="AlphaFoldDB" id="A0A9Q1EFB9"/>
<organism evidence="12 13">
    <name type="scientific">Synaphobranchus kaupii</name>
    <name type="common">Kaup's arrowtooth eel</name>
    <dbReference type="NCBI Taxonomy" id="118154"/>
    <lineage>
        <taxon>Eukaryota</taxon>
        <taxon>Metazoa</taxon>
        <taxon>Chordata</taxon>
        <taxon>Craniata</taxon>
        <taxon>Vertebrata</taxon>
        <taxon>Euteleostomi</taxon>
        <taxon>Actinopterygii</taxon>
        <taxon>Neopterygii</taxon>
        <taxon>Teleostei</taxon>
        <taxon>Anguilliformes</taxon>
        <taxon>Synaphobranchidae</taxon>
        <taxon>Synaphobranchus</taxon>
    </lineage>
</organism>
<gene>
    <name evidence="12" type="ORF">SKAU_G00366880</name>
</gene>
<feature type="chain" id="PRO_5040385359" description="Fibronectin type-III domain-containing protein" evidence="10">
    <location>
        <begin position="20"/>
        <end position="425"/>
    </location>
</feature>
<feature type="signal peptide" evidence="10">
    <location>
        <begin position="1"/>
        <end position="19"/>
    </location>
</feature>
<dbReference type="Gene3D" id="2.60.40.10">
    <property type="entry name" value="Immunoglobulins"/>
    <property type="match status" value="3"/>
</dbReference>
<keyword evidence="7" id="KW-0675">Receptor</keyword>
<accession>A0A9Q1EFB9</accession>
<keyword evidence="6" id="KW-1015">Disulfide bond</keyword>
<evidence type="ECO:0000256" key="4">
    <source>
        <dbReference type="ARBA" id="ARBA00022989"/>
    </source>
</evidence>
<evidence type="ECO:0000256" key="2">
    <source>
        <dbReference type="ARBA" id="ARBA00022692"/>
    </source>
</evidence>
<dbReference type="EMBL" id="JAINUF010000018">
    <property type="protein sequence ID" value="KAJ8337722.1"/>
    <property type="molecule type" value="Genomic_DNA"/>
</dbReference>
<evidence type="ECO:0000256" key="7">
    <source>
        <dbReference type="ARBA" id="ARBA00023170"/>
    </source>
</evidence>
<reference evidence="12" key="1">
    <citation type="journal article" date="2023" name="Science">
        <title>Genome structures resolve the early diversification of teleost fishes.</title>
        <authorList>
            <person name="Parey E."/>
            <person name="Louis A."/>
            <person name="Montfort J."/>
            <person name="Bouchez O."/>
            <person name="Roques C."/>
            <person name="Iampietro C."/>
            <person name="Lluch J."/>
            <person name="Castinel A."/>
            <person name="Donnadieu C."/>
            <person name="Desvignes T."/>
            <person name="Floi Bucao C."/>
            <person name="Jouanno E."/>
            <person name="Wen M."/>
            <person name="Mejri S."/>
            <person name="Dirks R."/>
            <person name="Jansen H."/>
            <person name="Henkel C."/>
            <person name="Chen W.J."/>
            <person name="Zahm M."/>
            <person name="Cabau C."/>
            <person name="Klopp C."/>
            <person name="Thompson A.W."/>
            <person name="Robinson-Rechavi M."/>
            <person name="Braasch I."/>
            <person name="Lecointre G."/>
            <person name="Bobe J."/>
            <person name="Postlethwait J.H."/>
            <person name="Berthelot C."/>
            <person name="Roest Crollius H."/>
            <person name="Guiguen Y."/>
        </authorList>
    </citation>
    <scope>NUCLEOTIDE SEQUENCE</scope>
    <source>
        <strain evidence="12">WJC10195</strain>
    </source>
</reference>
<comment type="subcellular location">
    <subcellularLocation>
        <location evidence="1">Membrane</location>
        <topology evidence="1">Single-pass type I membrane protein</topology>
    </subcellularLocation>
</comment>
<keyword evidence="3 10" id="KW-0732">Signal</keyword>
<dbReference type="SUPFAM" id="SSF49265">
    <property type="entry name" value="Fibronectin type III"/>
    <property type="match status" value="2"/>
</dbReference>
<evidence type="ECO:0000256" key="5">
    <source>
        <dbReference type="ARBA" id="ARBA00023136"/>
    </source>
</evidence>
<dbReference type="OrthoDB" id="9940625at2759"/>
<feature type="transmembrane region" description="Helical" evidence="9">
    <location>
        <begin position="326"/>
        <end position="348"/>
    </location>
</feature>
<evidence type="ECO:0000256" key="1">
    <source>
        <dbReference type="ARBA" id="ARBA00004479"/>
    </source>
</evidence>
<evidence type="ECO:0000256" key="6">
    <source>
        <dbReference type="ARBA" id="ARBA00023157"/>
    </source>
</evidence>
<keyword evidence="8" id="KW-0325">Glycoprotein</keyword>
<dbReference type="PANTHER" id="PTHR23037:SF28">
    <property type="entry name" value="ERYTHROPOIETIN RECEPTOR"/>
    <property type="match status" value="1"/>
</dbReference>
<feature type="domain" description="Fibronectin type-III" evidence="11">
    <location>
        <begin position="30"/>
        <end position="125"/>
    </location>
</feature>
<keyword evidence="4 9" id="KW-1133">Transmembrane helix</keyword>
<dbReference type="PROSITE" id="PS50853">
    <property type="entry name" value="FN3"/>
    <property type="match status" value="1"/>
</dbReference>
<dbReference type="InterPro" id="IPR003961">
    <property type="entry name" value="FN3_dom"/>
</dbReference>
<evidence type="ECO:0000256" key="10">
    <source>
        <dbReference type="SAM" id="SignalP"/>
    </source>
</evidence>
<dbReference type="InterPro" id="IPR013783">
    <property type="entry name" value="Ig-like_fold"/>
</dbReference>
<dbReference type="Proteomes" id="UP001152622">
    <property type="component" value="Chromosome 18"/>
</dbReference>
<evidence type="ECO:0000313" key="12">
    <source>
        <dbReference type="EMBL" id="KAJ8337722.1"/>
    </source>
</evidence>
<dbReference type="PANTHER" id="PTHR23037">
    <property type="entry name" value="CYTOKINE RECEPTOR"/>
    <property type="match status" value="1"/>
</dbReference>
<dbReference type="Pfam" id="PF09240">
    <property type="entry name" value="IL6Ra-bind"/>
    <property type="match status" value="1"/>
</dbReference>
<evidence type="ECO:0000256" key="9">
    <source>
        <dbReference type="SAM" id="Phobius"/>
    </source>
</evidence>